<evidence type="ECO:0000259" key="3">
    <source>
        <dbReference type="Pfam" id="PF03629"/>
    </source>
</evidence>
<reference evidence="4 5" key="1">
    <citation type="submission" date="2019-02" db="EMBL/GenBank/DDBJ databases">
        <title>Pedobacter sp. RP-1-13 sp. nov., isolated from Arctic soil.</title>
        <authorList>
            <person name="Dahal R.H."/>
        </authorList>
    </citation>
    <scope>NUCLEOTIDE SEQUENCE [LARGE SCALE GENOMIC DNA]</scope>
    <source>
        <strain evidence="4 5">RP-1-13</strain>
    </source>
</reference>
<dbReference type="OrthoDB" id="9795554at2"/>
<protein>
    <submittedName>
        <fullName evidence="4">Sialate O-acetylesterase</fullName>
    </submittedName>
</protein>
<dbReference type="RefSeq" id="WP_131551507.1">
    <property type="nucleotide sequence ID" value="NZ_SJSK01000001.1"/>
</dbReference>
<organism evidence="4 5">
    <name type="scientific">Pedobacter frigiditerrae</name>
    <dbReference type="NCBI Taxonomy" id="2530452"/>
    <lineage>
        <taxon>Bacteria</taxon>
        <taxon>Pseudomonadati</taxon>
        <taxon>Bacteroidota</taxon>
        <taxon>Sphingobacteriia</taxon>
        <taxon>Sphingobacteriales</taxon>
        <taxon>Sphingobacteriaceae</taxon>
        <taxon>Pedobacter</taxon>
    </lineage>
</organism>
<feature type="signal peptide" evidence="2">
    <location>
        <begin position="1"/>
        <end position="22"/>
    </location>
</feature>
<name>A0A4R0N1J6_9SPHI</name>
<dbReference type="PANTHER" id="PTHR31988">
    <property type="entry name" value="ESTERASE, PUTATIVE (DUF303)-RELATED"/>
    <property type="match status" value="1"/>
</dbReference>
<dbReference type="GO" id="GO:0016788">
    <property type="term" value="F:hydrolase activity, acting on ester bonds"/>
    <property type="evidence" value="ECO:0007669"/>
    <property type="project" value="UniProtKB-ARBA"/>
</dbReference>
<dbReference type="InterPro" id="IPR052940">
    <property type="entry name" value="Carb_Esterase_6"/>
</dbReference>
<dbReference type="SUPFAM" id="SSF52266">
    <property type="entry name" value="SGNH hydrolase"/>
    <property type="match status" value="1"/>
</dbReference>
<feature type="domain" description="Sialate O-acetylesterase" evidence="3">
    <location>
        <begin position="28"/>
        <end position="273"/>
    </location>
</feature>
<dbReference type="AlphaFoldDB" id="A0A4R0N1J6"/>
<keyword evidence="2" id="KW-0732">Signal</keyword>
<evidence type="ECO:0000256" key="2">
    <source>
        <dbReference type="SAM" id="SignalP"/>
    </source>
</evidence>
<comment type="caution">
    <text evidence="4">The sequence shown here is derived from an EMBL/GenBank/DDBJ whole genome shotgun (WGS) entry which is preliminary data.</text>
</comment>
<dbReference type="EMBL" id="SJSK01000001">
    <property type="protein sequence ID" value="TCC93641.1"/>
    <property type="molecule type" value="Genomic_DNA"/>
</dbReference>
<evidence type="ECO:0000313" key="4">
    <source>
        <dbReference type="EMBL" id="TCC93641.1"/>
    </source>
</evidence>
<dbReference type="PANTHER" id="PTHR31988:SF19">
    <property type="entry name" value="9-O-ACETYL-N-ACETYLNEURAMINIC ACID DEACETYLASE-RELATED"/>
    <property type="match status" value="1"/>
</dbReference>
<feature type="chain" id="PRO_5020386543" evidence="2">
    <location>
        <begin position="23"/>
        <end position="282"/>
    </location>
</feature>
<accession>A0A4R0N1J6</accession>
<dbReference type="Gene3D" id="3.40.50.1110">
    <property type="entry name" value="SGNH hydrolase"/>
    <property type="match status" value="1"/>
</dbReference>
<evidence type="ECO:0000256" key="1">
    <source>
        <dbReference type="ARBA" id="ARBA00022801"/>
    </source>
</evidence>
<dbReference type="Proteomes" id="UP000292884">
    <property type="component" value="Unassembled WGS sequence"/>
</dbReference>
<dbReference type="Pfam" id="PF03629">
    <property type="entry name" value="SASA"/>
    <property type="match status" value="1"/>
</dbReference>
<keyword evidence="5" id="KW-1185">Reference proteome</keyword>
<keyword evidence="1" id="KW-0378">Hydrolase</keyword>
<gene>
    <name evidence="4" type="ORF">EZ428_02400</name>
</gene>
<sequence length="282" mass="30831">MKSLRAILFCSALLFTSLPSFSQDPDFYIFLSFGQSNMEGSAAFEAQDTIDIDKRFQILEAVNCANLNRTKGNWYTAVPPLARCKTGLGPVDYFGRTLVANLPKNIKVGVINVAVGGCKIELFDKDNYQSYTVTAPEWMKGMLKEYDGNPYGRLVEMAKVAQKSGVIKGILMHQGESNTGDKTWPDKVKNVYQNLLADLNLDAKSIPLLAGEVVNADQGGVCASMNAIIATLPQTIPNSYVISSAGCPDGPDNLHFSAEGYRMLGKRYGTKMLSLLGYQLKE</sequence>
<dbReference type="InterPro" id="IPR005181">
    <property type="entry name" value="SASA"/>
</dbReference>
<evidence type="ECO:0000313" key="5">
    <source>
        <dbReference type="Proteomes" id="UP000292884"/>
    </source>
</evidence>
<dbReference type="InterPro" id="IPR036514">
    <property type="entry name" value="SGNH_hydro_sf"/>
</dbReference>
<proteinExistence type="predicted"/>